<keyword evidence="3" id="KW-1185">Reference proteome</keyword>
<dbReference type="AlphaFoldDB" id="A0A6B2H7C3"/>
<proteinExistence type="predicted"/>
<accession>A0A6B2H7C3</accession>
<dbReference type="RefSeq" id="WP_162345069.1">
    <property type="nucleotide sequence ID" value="NZ_JAAEAA010000004.1"/>
</dbReference>
<dbReference type="Proteomes" id="UP000478546">
    <property type="component" value="Unassembled WGS sequence"/>
</dbReference>
<evidence type="ECO:0000313" key="3">
    <source>
        <dbReference type="Proteomes" id="UP000478546"/>
    </source>
</evidence>
<keyword evidence="1" id="KW-0812">Transmembrane</keyword>
<keyword evidence="1" id="KW-0472">Membrane</keyword>
<reference evidence="2 3" key="1">
    <citation type="submission" date="2020-01" db="EMBL/GenBank/DDBJ databases">
        <authorList>
            <person name="Kim M.K."/>
        </authorList>
    </citation>
    <scope>NUCLEOTIDE SEQUENCE [LARGE SCALE GENOMIC DNA]</scope>
    <source>
        <strain evidence="2 3">BT213</strain>
    </source>
</reference>
<gene>
    <name evidence="2" type="ORF">GWO68_03645</name>
</gene>
<feature type="transmembrane region" description="Helical" evidence="1">
    <location>
        <begin position="107"/>
        <end position="124"/>
    </location>
</feature>
<name>A0A6B2H7C3_9BACT</name>
<evidence type="ECO:0000256" key="1">
    <source>
        <dbReference type="SAM" id="Phobius"/>
    </source>
</evidence>
<sequence length="231" mass="26024">MANQQDSKIENFAFDYLKNYYTQQHTVANILIGQGEKTKRGSVADGMLAFKKATGEIFVANISMEQSQRLTGLLVNYKKNGLSKLRLLTPLLLAALCFALGKSMDNILVMLIAPVVVAPIGFLLHTHFLKKYLNHQVETLLNNVKQVPADEQWIGLSISSLVFRNNPLAKIVLDMCRDKGIGLITVGQRSKVVLMQRPQNKPSRHSDYLRYYDSEANIRRAIDENHVLRVA</sequence>
<protein>
    <submittedName>
        <fullName evidence="2">Uncharacterized protein</fullName>
    </submittedName>
</protein>
<feature type="transmembrane region" description="Helical" evidence="1">
    <location>
        <begin position="85"/>
        <end position="101"/>
    </location>
</feature>
<keyword evidence="1" id="KW-1133">Transmembrane helix</keyword>
<evidence type="ECO:0000313" key="2">
    <source>
        <dbReference type="EMBL" id="NDK55004.1"/>
    </source>
</evidence>
<comment type="caution">
    <text evidence="2">The sequence shown here is derived from an EMBL/GenBank/DDBJ whole genome shotgun (WGS) entry which is preliminary data.</text>
</comment>
<organism evidence="2 3">
    <name type="scientific">Pontibacter fetidus</name>
    <dbReference type="NCBI Taxonomy" id="2700082"/>
    <lineage>
        <taxon>Bacteria</taxon>
        <taxon>Pseudomonadati</taxon>
        <taxon>Bacteroidota</taxon>
        <taxon>Cytophagia</taxon>
        <taxon>Cytophagales</taxon>
        <taxon>Hymenobacteraceae</taxon>
        <taxon>Pontibacter</taxon>
    </lineage>
</organism>
<dbReference type="EMBL" id="JAAEAA010000004">
    <property type="protein sequence ID" value="NDK55004.1"/>
    <property type="molecule type" value="Genomic_DNA"/>
</dbReference>